<feature type="domain" description="RING-type" evidence="5">
    <location>
        <begin position="214"/>
        <end position="254"/>
    </location>
</feature>
<dbReference type="OrthoDB" id="986159at2759"/>
<comment type="caution">
    <text evidence="6">The sequence shown here is derived from an EMBL/GenBank/DDBJ whole genome shotgun (WGS) entry which is preliminary data.</text>
</comment>
<dbReference type="Proteomes" id="UP000188268">
    <property type="component" value="Unassembled WGS sequence"/>
</dbReference>
<evidence type="ECO:0000313" key="7">
    <source>
        <dbReference type="Proteomes" id="UP000188268"/>
    </source>
</evidence>
<dbReference type="SUPFAM" id="SSF57850">
    <property type="entry name" value="RING/U-box"/>
    <property type="match status" value="1"/>
</dbReference>
<keyword evidence="3" id="KW-0862">Zinc</keyword>
<protein>
    <submittedName>
        <fullName evidence="6">Zinc finger, RING-type</fullName>
    </submittedName>
</protein>
<dbReference type="STRING" id="210143.A0A1R3HBR7"/>
<evidence type="ECO:0000256" key="2">
    <source>
        <dbReference type="ARBA" id="ARBA00022771"/>
    </source>
</evidence>
<evidence type="ECO:0000256" key="4">
    <source>
        <dbReference type="PROSITE-ProRule" id="PRU00175"/>
    </source>
</evidence>
<dbReference type="Gene3D" id="3.30.40.10">
    <property type="entry name" value="Zinc/RING finger domain, C3HC4 (zinc finger)"/>
    <property type="match status" value="1"/>
</dbReference>
<dbReference type="GO" id="GO:0008270">
    <property type="term" value="F:zinc ion binding"/>
    <property type="evidence" value="ECO:0007669"/>
    <property type="project" value="UniProtKB-KW"/>
</dbReference>
<dbReference type="Gramene" id="OMO67770">
    <property type="protein sequence ID" value="OMO67770"/>
    <property type="gene ID" value="CCACVL1_20331"/>
</dbReference>
<reference evidence="6 7" key="1">
    <citation type="submission" date="2013-09" db="EMBL/GenBank/DDBJ databases">
        <title>Corchorus capsularis genome sequencing.</title>
        <authorList>
            <person name="Alam M."/>
            <person name="Haque M.S."/>
            <person name="Islam M.S."/>
            <person name="Emdad E.M."/>
            <person name="Islam M.M."/>
            <person name="Ahmed B."/>
            <person name="Halim A."/>
            <person name="Hossen Q.M.M."/>
            <person name="Hossain M.Z."/>
            <person name="Ahmed R."/>
            <person name="Khan M.M."/>
            <person name="Islam R."/>
            <person name="Rashid M.M."/>
            <person name="Khan S.A."/>
            <person name="Rahman M.S."/>
            <person name="Alam M."/>
        </authorList>
    </citation>
    <scope>NUCLEOTIDE SEQUENCE [LARGE SCALE GENOMIC DNA]</scope>
    <source>
        <strain evidence="7">cv. CVL-1</strain>
        <tissue evidence="6">Whole seedling</tissue>
    </source>
</reference>
<keyword evidence="7" id="KW-1185">Reference proteome</keyword>
<dbReference type="Pfam" id="PF13639">
    <property type="entry name" value="zf-RING_2"/>
    <property type="match status" value="1"/>
</dbReference>
<dbReference type="SMART" id="SM00184">
    <property type="entry name" value="RING"/>
    <property type="match status" value="1"/>
</dbReference>
<dbReference type="InterPro" id="IPR001841">
    <property type="entry name" value="Znf_RING"/>
</dbReference>
<evidence type="ECO:0000313" key="6">
    <source>
        <dbReference type="EMBL" id="OMO67770.1"/>
    </source>
</evidence>
<dbReference type="InterPro" id="IPR013083">
    <property type="entry name" value="Znf_RING/FYVE/PHD"/>
</dbReference>
<dbReference type="GO" id="GO:0061630">
    <property type="term" value="F:ubiquitin protein ligase activity"/>
    <property type="evidence" value="ECO:0007669"/>
    <property type="project" value="TreeGrafter"/>
</dbReference>
<dbReference type="PANTHER" id="PTHR45931">
    <property type="entry name" value="SI:CH211-59O9.10"/>
    <property type="match status" value="1"/>
</dbReference>
<accession>A0A1R3HBR7</accession>
<evidence type="ECO:0000256" key="1">
    <source>
        <dbReference type="ARBA" id="ARBA00022723"/>
    </source>
</evidence>
<dbReference type="PANTHER" id="PTHR45931:SF16">
    <property type="entry name" value="RING_U-BOX SUPERFAMILY PROTEIN"/>
    <property type="match status" value="1"/>
</dbReference>
<dbReference type="GO" id="GO:0005634">
    <property type="term" value="C:nucleus"/>
    <property type="evidence" value="ECO:0007669"/>
    <property type="project" value="TreeGrafter"/>
</dbReference>
<dbReference type="InterPro" id="IPR051834">
    <property type="entry name" value="RING_finger_E3_ligase"/>
</dbReference>
<sequence length="258" mass="28903">MASIPSVEILQLQKVRLFSWNMRLSSDVQEDGQILFLIKSRTIDSTATSNGEFTGPIRFNFPFNLDSLSTKNDVKKLVRKIIRQTKQFKVLREIFALANNITEFLVKNYSLGLGLETSFSNPDSPKLIIVVEVNQTLVSEVGILDKVGILDQGNNYEGANEGFIEILLRNLMNVPVSSLKPVDGSERMGLTQVPGLDSFQPCELMAGDDHEGTCAICLEGFSGNSCFKMRCSHVFHGDCITKWLWRKRSCPMCRSRLS</sequence>
<keyword evidence="1" id="KW-0479">Metal-binding</keyword>
<gene>
    <name evidence="6" type="ORF">CCACVL1_20331</name>
</gene>
<evidence type="ECO:0000256" key="3">
    <source>
        <dbReference type="ARBA" id="ARBA00022833"/>
    </source>
</evidence>
<dbReference type="OMA" id="GRCIARW"/>
<dbReference type="AlphaFoldDB" id="A0A1R3HBR7"/>
<proteinExistence type="predicted"/>
<name>A0A1R3HBR7_COCAP</name>
<evidence type="ECO:0000259" key="5">
    <source>
        <dbReference type="PROSITE" id="PS50089"/>
    </source>
</evidence>
<dbReference type="EMBL" id="AWWV01012372">
    <property type="protein sequence ID" value="OMO67770.1"/>
    <property type="molecule type" value="Genomic_DNA"/>
</dbReference>
<keyword evidence="2 4" id="KW-0863">Zinc-finger</keyword>
<dbReference type="GO" id="GO:0006511">
    <property type="term" value="P:ubiquitin-dependent protein catabolic process"/>
    <property type="evidence" value="ECO:0007669"/>
    <property type="project" value="TreeGrafter"/>
</dbReference>
<organism evidence="6 7">
    <name type="scientific">Corchorus capsularis</name>
    <name type="common">Jute</name>
    <dbReference type="NCBI Taxonomy" id="210143"/>
    <lineage>
        <taxon>Eukaryota</taxon>
        <taxon>Viridiplantae</taxon>
        <taxon>Streptophyta</taxon>
        <taxon>Embryophyta</taxon>
        <taxon>Tracheophyta</taxon>
        <taxon>Spermatophyta</taxon>
        <taxon>Magnoliopsida</taxon>
        <taxon>eudicotyledons</taxon>
        <taxon>Gunneridae</taxon>
        <taxon>Pentapetalae</taxon>
        <taxon>rosids</taxon>
        <taxon>malvids</taxon>
        <taxon>Malvales</taxon>
        <taxon>Malvaceae</taxon>
        <taxon>Grewioideae</taxon>
        <taxon>Apeibeae</taxon>
        <taxon>Corchorus</taxon>
    </lineage>
</organism>
<dbReference type="CDD" id="cd16454">
    <property type="entry name" value="RING-H2_PA-TM-RING"/>
    <property type="match status" value="1"/>
</dbReference>
<dbReference type="PROSITE" id="PS50089">
    <property type="entry name" value="ZF_RING_2"/>
    <property type="match status" value="1"/>
</dbReference>